<feature type="compositionally biased region" description="Low complexity" evidence="1">
    <location>
        <begin position="20"/>
        <end position="49"/>
    </location>
</feature>
<dbReference type="EMBL" id="DS990244">
    <property type="protein sequence ID" value="EEQ56070.1"/>
    <property type="molecule type" value="Genomic_DNA"/>
</dbReference>
<accession>C5EDH6</accession>
<name>C5EDH6_BIFLI</name>
<evidence type="ECO:0000256" key="1">
    <source>
        <dbReference type="SAM" id="MobiDB-lite"/>
    </source>
</evidence>
<evidence type="ECO:0000313" key="2">
    <source>
        <dbReference type="EMBL" id="EEQ56070.1"/>
    </source>
</evidence>
<gene>
    <name evidence="2" type="ORF">BLIG_02199</name>
</gene>
<protein>
    <submittedName>
        <fullName evidence="2">Uncharacterized protein</fullName>
    </submittedName>
</protein>
<dbReference type="Proteomes" id="UP000005084">
    <property type="component" value="Unassembled WGS sequence"/>
</dbReference>
<dbReference type="HOGENOM" id="CLU_2104249_0_0_11"/>
<proteinExistence type="predicted"/>
<dbReference type="AlphaFoldDB" id="C5EDH6"/>
<feature type="region of interest" description="Disordered" evidence="1">
    <location>
        <begin position="1"/>
        <end position="62"/>
    </location>
</feature>
<reference evidence="2" key="1">
    <citation type="submission" date="2008-08" db="EMBL/GenBank/DDBJ databases">
        <title>Annotation of Bifidobacterium longum subsp. infantis CCUG 52486.</title>
        <authorList>
            <consortium name="The Broad Institute Genome Sequencing Platform"/>
            <person name="Gougoulias C."/>
            <person name="Tuohy K.M."/>
            <person name="Gibson G.R."/>
            <person name="Ward D."/>
            <person name="Mehta T."/>
            <person name="Young S."/>
            <person name="Jaffe D."/>
            <person name="Gnerre S."/>
            <person name="Berlin A."/>
            <person name="Heiman D."/>
            <person name="Hepburn T."/>
            <person name="Shea T."/>
            <person name="Sykes S."/>
            <person name="Alvarado L."/>
            <person name="Kodira C."/>
            <person name="Borodovsky M."/>
            <person name="Lander E."/>
            <person name="Galagan J."/>
            <person name="Nusbaum C."/>
            <person name="Birren B."/>
        </authorList>
    </citation>
    <scope>NUCLEOTIDE SEQUENCE [LARGE SCALE GENOMIC DNA]</scope>
    <source>
        <strain evidence="2">CCUG 52486</strain>
    </source>
</reference>
<organism evidence="2">
    <name type="scientific">Bifidobacterium longum subsp. infantis CCUG 52486</name>
    <dbReference type="NCBI Taxonomy" id="537937"/>
    <lineage>
        <taxon>Bacteria</taxon>
        <taxon>Bacillati</taxon>
        <taxon>Actinomycetota</taxon>
        <taxon>Actinomycetes</taxon>
        <taxon>Bifidobacteriales</taxon>
        <taxon>Bifidobacteriaceae</taxon>
        <taxon>Bifidobacterium</taxon>
    </lineage>
</organism>
<sequence>MQAAINAVPGRAVPRKKPTPSSISRSPASIARPRPANSSTPPSRPGRLLGLRRDPPGSLAPYSTALVSDEYEPRDSVNSPTAFVLNSGVYPAPFDMVPSSPIELGETRNKKQFIS</sequence>